<dbReference type="Gene3D" id="3.30.565.10">
    <property type="entry name" value="Histidine kinase-like ATPase, C-terminal domain"/>
    <property type="match status" value="1"/>
</dbReference>
<gene>
    <name evidence="15" type="ORF">BKA00_000200</name>
</gene>
<evidence type="ECO:0000256" key="12">
    <source>
        <dbReference type="SAM" id="Phobius"/>
    </source>
</evidence>
<evidence type="ECO:0000256" key="3">
    <source>
        <dbReference type="ARBA" id="ARBA00012438"/>
    </source>
</evidence>
<evidence type="ECO:0000256" key="2">
    <source>
        <dbReference type="ARBA" id="ARBA00004236"/>
    </source>
</evidence>
<evidence type="ECO:0000256" key="5">
    <source>
        <dbReference type="ARBA" id="ARBA00022679"/>
    </source>
</evidence>
<name>A0A7X0KWH2_9ACTN</name>
<dbReference type="GO" id="GO:0005886">
    <property type="term" value="C:plasma membrane"/>
    <property type="evidence" value="ECO:0007669"/>
    <property type="project" value="UniProtKB-SubCell"/>
</dbReference>
<keyword evidence="7 15" id="KW-0418">Kinase</keyword>
<protein>
    <recommendedName>
        <fullName evidence="3">histidine kinase</fullName>
        <ecNumber evidence="3">2.7.13.3</ecNumber>
    </recommendedName>
</protein>
<dbReference type="PROSITE" id="PS50885">
    <property type="entry name" value="HAMP"/>
    <property type="match status" value="1"/>
</dbReference>
<dbReference type="InterPro" id="IPR005467">
    <property type="entry name" value="His_kinase_dom"/>
</dbReference>
<feature type="compositionally biased region" description="Basic and acidic residues" evidence="11">
    <location>
        <begin position="1"/>
        <end position="10"/>
    </location>
</feature>
<keyword evidence="6 12" id="KW-0812">Transmembrane</keyword>
<dbReference type="GO" id="GO:0000155">
    <property type="term" value="F:phosphorelay sensor kinase activity"/>
    <property type="evidence" value="ECO:0007669"/>
    <property type="project" value="InterPro"/>
</dbReference>
<dbReference type="InterPro" id="IPR004358">
    <property type="entry name" value="Sig_transdc_His_kin-like_C"/>
</dbReference>
<feature type="domain" description="HAMP" evidence="14">
    <location>
        <begin position="82"/>
        <end position="135"/>
    </location>
</feature>
<feature type="domain" description="Histidine kinase" evidence="13">
    <location>
        <begin position="143"/>
        <end position="349"/>
    </location>
</feature>
<accession>A0A7X0KWH2</accession>
<dbReference type="EMBL" id="JACHMQ010000001">
    <property type="protein sequence ID" value="MBB6393286.1"/>
    <property type="molecule type" value="Genomic_DNA"/>
</dbReference>
<sequence length="349" mass="37217">MSVRNVDDRRVRPRRPRLPRARVTSPTDTAFGCLMVTAVGAAAAVLYALAGVGRPGVLAAVMAALAGVAVASVRWGMAHSARGSLRPVERLRRELDRLTEDDGGGRVAVPASGGEAERLAERVNELLAQLESAALQRRAFISDASHELRTPITGLRTRIELALAAPEDGDAVETLRHSLADIDRLHRIVEDLLVLARLDSGDIPLREPIDLGALVEAEAGLRSPPVPMTVKAEPGLIVGGSRKRLGRAVRNLLANAERYAAARIEVEVRADGDGAVVEVHDDGPGIPFADRDRVFERFARLDPARSREKGGSGLGLPIAREIALSHGGTVQVADGTYGARLVLRLPLAR</sequence>
<keyword evidence="16" id="KW-1185">Reference proteome</keyword>
<evidence type="ECO:0000259" key="14">
    <source>
        <dbReference type="PROSITE" id="PS50885"/>
    </source>
</evidence>
<comment type="subcellular location">
    <subcellularLocation>
        <location evidence="2">Cell membrane</location>
    </subcellularLocation>
</comment>
<evidence type="ECO:0000256" key="10">
    <source>
        <dbReference type="ARBA" id="ARBA00023136"/>
    </source>
</evidence>
<dbReference type="InterPro" id="IPR003594">
    <property type="entry name" value="HATPase_dom"/>
</dbReference>
<evidence type="ECO:0000313" key="15">
    <source>
        <dbReference type="EMBL" id="MBB6393286.1"/>
    </source>
</evidence>
<keyword evidence="10 12" id="KW-0472">Membrane</keyword>
<evidence type="ECO:0000256" key="9">
    <source>
        <dbReference type="ARBA" id="ARBA00023012"/>
    </source>
</evidence>
<dbReference type="PROSITE" id="PS50109">
    <property type="entry name" value="HIS_KIN"/>
    <property type="match status" value="1"/>
</dbReference>
<keyword evidence="9" id="KW-0902">Two-component regulatory system</keyword>
<dbReference type="CDD" id="cd00082">
    <property type="entry name" value="HisKA"/>
    <property type="match status" value="1"/>
</dbReference>
<dbReference type="SMART" id="SM00388">
    <property type="entry name" value="HisKA"/>
    <property type="match status" value="1"/>
</dbReference>
<evidence type="ECO:0000313" key="16">
    <source>
        <dbReference type="Proteomes" id="UP000546324"/>
    </source>
</evidence>
<comment type="catalytic activity">
    <reaction evidence="1">
        <text>ATP + protein L-histidine = ADP + protein N-phospho-L-histidine.</text>
        <dbReference type="EC" id="2.7.13.3"/>
    </reaction>
</comment>
<feature type="transmembrane region" description="Helical" evidence="12">
    <location>
        <begin position="30"/>
        <end position="50"/>
    </location>
</feature>
<dbReference type="InterPro" id="IPR036890">
    <property type="entry name" value="HATPase_C_sf"/>
</dbReference>
<dbReference type="Proteomes" id="UP000546324">
    <property type="component" value="Unassembled WGS sequence"/>
</dbReference>
<feature type="region of interest" description="Disordered" evidence="11">
    <location>
        <begin position="1"/>
        <end position="23"/>
    </location>
</feature>
<dbReference type="InterPro" id="IPR003660">
    <property type="entry name" value="HAMP_dom"/>
</dbReference>
<dbReference type="SUPFAM" id="SSF55874">
    <property type="entry name" value="ATPase domain of HSP90 chaperone/DNA topoisomerase II/histidine kinase"/>
    <property type="match status" value="1"/>
</dbReference>
<reference evidence="15 16" key="1">
    <citation type="submission" date="2020-08" db="EMBL/GenBank/DDBJ databases">
        <title>Sequencing the genomes of 1000 actinobacteria strains.</title>
        <authorList>
            <person name="Klenk H.-P."/>
        </authorList>
    </citation>
    <scope>NUCLEOTIDE SEQUENCE [LARGE SCALE GENOMIC DNA]</scope>
    <source>
        <strain evidence="15 16">DSM 43675</strain>
    </source>
</reference>
<dbReference type="RefSeq" id="WP_185023127.1">
    <property type="nucleotide sequence ID" value="NZ_JACHMQ010000001.1"/>
</dbReference>
<dbReference type="PRINTS" id="PR00344">
    <property type="entry name" value="BCTRLSENSOR"/>
</dbReference>
<keyword evidence="5" id="KW-0808">Transferase</keyword>
<dbReference type="Pfam" id="PF00512">
    <property type="entry name" value="HisKA"/>
    <property type="match status" value="1"/>
</dbReference>
<evidence type="ECO:0000256" key="4">
    <source>
        <dbReference type="ARBA" id="ARBA00022553"/>
    </source>
</evidence>
<dbReference type="SMART" id="SM00387">
    <property type="entry name" value="HATPase_c"/>
    <property type="match status" value="1"/>
</dbReference>
<dbReference type="EC" id="2.7.13.3" evidence="3"/>
<dbReference type="InterPro" id="IPR036097">
    <property type="entry name" value="HisK_dim/P_sf"/>
</dbReference>
<dbReference type="InterPro" id="IPR050428">
    <property type="entry name" value="TCS_sensor_his_kinase"/>
</dbReference>
<dbReference type="PANTHER" id="PTHR45436:SF5">
    <property type="entry name" value="SENSOR HISTIDINE KINASE TRCS"/>
    <property type="match status" value="1"/>
</dbReference>
<dbReference type="AlphaFoldDB" id="A0A7X0KWH2"/>
<evidence type="ECO:0000256" key="7">
    <source>
        <dbReference type="ARBA" id="ARBA00022777"/>
    </source>
</evidence>
<dbReference type="Gene3D" id="1.10.287.130">
    <property type="match status" value="1"/>
</dbReference>
<keyword evidence="4" id="KW-0597">Phosphoprotein</keyword>
<evidence type="ECO:0000256" key="11">
    <source>
        <dbReference type="SAM" id="MobiDB-lite"/>
    </source>
</evidence>
<evidence type="ECO:0000256" key="6">
    <source>
        <dbReference type="ARBA" id="ARBA00022692"/>
    </source>
</evidence>
<dbReference type="Pfam" id="PF02518">
    <property type="entry name" value="HATPase_c"/>
    <property type="match status" value="1"/>
</dbReference>
<evidence type="ECO:0000256" key="1">
    <source>
        <dbReference type="ARBA" id="ARBA00000085"/>
    </source>
</evidence>
<dbReference type="PANTHER" id="PTHR45436">
    <property type="entry name" value="SENSOR HISTIDINE KINASE YKOH"/>
    <property type="match status" value="1"/>
</dbReference>
<feature type="compositionally biased region" description="Basic residues" evidence="11">
    <location>
        <begin position="11"/>
        <end position="20"/>
    </location>
</feature>
<comment type="caution">
    <text evidence="15">The sequence shown here is derived from an EMBL/GenBank/DDBJ whole genome shotgun (WGS) entry which is preliminary data.</text>
</comment>
<dbReference type="InterPro" id="IPR003661">
    <property type="entry name" value="HisK_dim/P_dom"/>
</dbReference>
<dbReference type="SUPFAM" id="SSF47384">
    <property type="entry name" value="Homodimeric domain of signal transducing histidine kinase"/>
    <property type="match status" value="1"/>
</dbReference>
<organism evidence="15 16">
    <name type="scientific">Actinomadura coerulea</name>
    <dbReference type="NCBI Taxonomy" id="46159"/>
    <lineage>
        <taxon>Bacteria</taxon>
        <taxon>Bacillati</taxon>
        <taxon>Actinomycetota</taxon>
        <taxon>Actinomycetes</taxon>
        <taxon>Streptosporangiales</taxon>
        <taxon>Thermomonosporaceae</taxon>
        <taxon>Actinomadura</taxon>
    </lineage>
</organism>
<evidence type="ECO:0000256" key="8">
    <source>
        <dbReference type="ARBA" id="ARBA00022989"/>
    </source>
</evidence>
<evidence type="ECO:0000259" key="13">
    <source>
        <dbReference type="PROSITE" id="PS50109"/>
    </source>
</evidence>
<feature type="transmembrane region" description="Helical" evidence="12">
    <location>
        <begin position="56"/>
        <end position="77"/>
    </location>
</feature>
<keyword evidence="8 12" id="KW-1133">Transmembrane helix</keyword>
<proteinExistence type="predicted"/>